<evidence type="ECO:0000256" key="2">
    <source>
        <dbReference type="SAM" id="Phobius"/>
    </source>
</evidence>
<dbReference type="RefSeq" id="WP_138546490.1">
    <property type="nucleotide sequence ID" value="NZ_PNCJ01000041.1"/>
</dbReference>
<accession>A0A5S3WV90</accession>
<dbReference type="EMBL" id="PNCJ01000041">
    <property type="protein sequence ID" value="TMP33001.1"/>
    <property type="molecule type" value="Genomic_DNA"/>
</dbReference>
<keyword evidence="2" id="KW-0812">Transmembrane</keyword>
<keyword evidence="2" id="KW-1133">Transmembrane helix</keyword>
<keyword evidence="1" id="KW-0175">Coiled coil</keyword>
<proteinExistence type="predicted"/>
<sequence length="360" mass="40723">MKLALPNALQPALSPLVKIQTRWLAFWHALNVAQRCYFSATMLCLIAVFNEVPEDSALYLSASVLALIAMTKEFWPRFIHLWESLPGKAVILLFYAFIANYALAQAAGMVNDITGVNADHLPYSHNFSMLLSVPTWFVTTSILLLILLQLIQPVYLFVLMLLRPFGLHKWWHSPDYQYPVTTGLVRFFFGLFLLYQMAVFISSTGMSRGVNSFLRHIIEGFTGQSIQVNIAMQEGSINTAERTSIDAVAGSAVDDTAQAKLAEKQAELQELQVQLSAFEKNADKYERHLQNVLTYFIYEYESDSRSRCEITPGTRIIELNDYELLEITKIDGEPTRYEFVVKPCISAAIGHQFRATPDSQ</sequence>
<dbReference type="OrthoDB" id="6712223at2"/>
<comment type="caution">
    <text evidence="3">The sequence shown here is derived from an EMBL/GenBank/DDBJ whole genome shotgun (WGS) entry which is preliminary data.</text>
</comment>
<feature type="transmembrane region" description="Helical" evidence="2">
    <location>
        <begin position="183"/>
        <end position="201"/>
    </location>
</feature>
<feature type="transmembrane region" description="Helical" evidence="2">
    <location>
        <begin position="87"/>
        <end position="107"/>
    </location>
</feature>
<reference evidence="3 4" key="1">
    <citation type="submission" date="2018-01" db="EMBL/GenBank/DDBJ databases">
        <authorList>
            <person name="Paulsen S."/>
            <person name="Gram L.K."/>
        </authorList>
    </citation>
    <scope>NUCLEOTIDE SEQUENCE [LARGE SCALE GENOMIC DNA]</scope>
    <source>
        <strain evidence="3 4">S2599</strain>
    </source>
</reference>
<name>A0A5S3WV90_9GAMM</name>
<evidence type="ECO:0000313" key="3">
    <source>
        <dbReference type="EMBL" id="TMP33001.1"/>
    </source>
</evidence>
<keyword evidence="2" id="KW-0472">Membrane</keyword>
<reference evidence="4" key="2">
    <citation type="submission" date="2019-06" db="EMBL/GenBank/DDBJ databases">
        <title>Co-occurence of chitin degradation, pigmentation and bioactivity in marine Pseudoalteromonas.</title>
        <authorList>
            <person name="Sonnenschein E.C."/>
            <person name="Bech P.K."/>
        </authorList>
    </citation>
    <scope>NUCLEOTIDE SEQUENCE [LARGE SCALE GENOMIC DNA]</scope>
    <source>
        <strain evidence="4">S2599</strain>
    </source>
</reference>
<dbReference type="AlphaFoldDB" id="A0A5S3WV90"/>
<dbReference type="Proteomes" id="UP000306719">
    <property type="component" value="Unassembled WGS sequence"/>
</dbReference>
<evidence type="ECO:0000313" key="4">
    <source>
        <dbReference type="Proteomes" id="UP000306719"/>
    </source>
</evidence>
<gene>
    <name evidence="3" type="ORF">CWB98_20510</name>
</gene>
<feature type="coiled-coil region" evidence="1">
    <location>
        <begin position="254"/>
        <end position="288"/>
    </location>
</feature>
<organism evidence="3 4">
    <name type="scientific">Pseudoalteromonas rubra</name>
    <dbReference type="NCBI Taxonomy" id="43658"/>
    <lineage>
        <taxon>Bacteria</taxon>
        <taxon>Pseudomonadati</taxon>
        <taxon>Pseudomonadota</taxon>
        <taxon>Gammaproteobacteria</taxon>
        <taxon>Alteromonadales</taxon>
        <taxon>Pseudoalteromonadaceae</taxon>
        <taxon>Pseudoalteromonas</taxon>
    </lineage>
</organism>
<protein>
    <submittedName>
        <fullName evidence="3">Uncharacterized protein</fullName>
    </submittedName>
</protein>
<evidence type="ECO:0000256" key="1">
    <source>
        <dbReference type="SAM" id="Coils"/>
    </source>
</evidence>